<proteinExistence type="predicted"/>
<evidence type="ECO:0000313" key="1">
    <source>
        <dbReference type="EMBL" id="SFV05596.1"/>
    </source>
</evidence>
<dbReference type="OrthoDB" id="5622143at2"/>
<dbReference type="AlphaFoldDB" id="A0A1I7L7T0"/>
<evidence type="ECO:0000313" key="2">
    <source>
        <dbReference type="Proteomes" id="UP000199391"/>
    </source>
</evidence>
<sequence>MNNHTLLDLDQTAALIRAGKVLSLAGDEALLAQLPAGHWIAGTIPYFIAGDGGTESRDRVFVTELTTANAATVDIRRYTTDTIHRIAIDAPENGYTILILPAMSAIHAEFANHARDYEQMFLKPVIGWVAGTHLSELGEIAPKACDGRTGELLAEVAVALHVPLPPSLSATIHILNLFRPDPAADVITFPEDGFSATACHVNGQPALFADYLAERRINTRHPLVADYHGAHINTSYREIDRDAKTVRFYAPVFAGIEYRQAAPVGDYVREFDALATSGHGKAQFACNCILNYLYGELRGRKTGDLRGPATFGEIGYQLLNQTLVYLDVQHLD</sequence>
<gene>
    <name evidence="1" type="ORF">SAMN05216552_102439</name>
</gene>
<organism evidence="1 2">
    <name type="scientific">Pseudoduganella namucuonensis</name>
    <dbReference type="NCBI Taxonomy" id="1035707"/>
    <lineage>
        <taxon>Bacteria</taxon>
        <taxon>Pseudomonadati</taxon>
        <taxon>Pseudomonadota</taxon>
        <taxon>Betaproteobacteria</taxon>
        <taxon>Burkholderiales</taxon>
        <taxon>Oxalobacteraceae</taxon>
        <taxon>Telluria group</taxon>
        <taxon>Pseudoduganella</taxon>
    </lineage>
</organism>
<dbReference type="Proteomes" id="UP000199391">
    <property type="component" value="Unassembled WGS sequence"/>
</dbReference>
<accession>A0A1I7L7T0</accession>
<reference evidence="2" key="1">
    <citation type="submission" date="2016-10" db="EMBL/GenBank/DDBJ databases">
        <authorList>
            <person name="Varghese N."/>
            <person name="Submissions S."/>
        </authorList>
    </citation>
    <scope>NUCLEOTIDE SEQUENCE [LARGE SCALE GENOMIC DNA]</scope>
    <source>
        <strain evidence="2">CGMCC 1.11014</strain>
    </source>
</reference>
<dbReference type="STRING" id="1035707.SAMN05216552_102439"/>
<protein>
    <submittedName>
        <fullName evidence="1">Uncharacterized protein</fullName>
    </submittedName>
</protein>
<keyword evidence="2" id="KW-1185">Reference proteome</keyword>
<dbReference type="RefSeq" id="WP_093557814.1">
    <property type="nucleotide sequence ID" value="NZ_FPBO01000024.1"/>
</dbReference>
<name>A0A1I7L7T0_9BURK</name>
<dbReference type="InterPro" id="IPR054249">
    <property type="entry name" value="DUF6976"/>
</dbReference>
<dbReference type="EMBL" id="FPBO01000024">
    <property type="protein sequence ID" value="SFV05596.1"/>
    <property type="molecule type" value="Genomic_DNA"/>
</dbReference>
<dbReference type="Pfam" id="PF22396">
    <property type="entry name" value="DUF6976"/>
    <property type="match status" value="1"/>
</dbReference>